<reference evidence="3" key="2">
    <citation type="submission" date="2023-05" db="EMBL/GenBank/DDBJ databases">
        <authorList>
            <consortium name="Lawrence Berkeley National Laboratory"/>
            <person name="Steindorff A."/>
            <person name="Hensen N."/>
            <person name="Bonometti L."/>
            <person name="Westerberg I."/>
            <person name="Brannstrom I.O."/>
            <person name="Guillou S."/>
            <person name="Cros-Aarteil S."/>
            <person name="Calhoun S."/>
            <person name="Haridas S."/>
            <person name="Kuo A."/>
            <person name="Mondo S."/>
            <person name="Pangilinan J."/>
            <person name="Riley R."/>
            <person name="Labutti K."/>
            <person name="Andreopoulos B."/>
            <person name="Lipzen A."/>
            <person name="Chen C."/>
            <person name="Yanf M."/>
            <person name="Daum C."/>
            <person name="Ng V."/>
            <person name="Clum A."/>
            <person name="Ohm R."/>
            <person name="Martin F."/>
            <person name="Silar P."/>
            <person name="Natvig D."/>
            <person name="Lalanne C."/>
            <person name="Gautier V."/>
            <person name="Ament-Velasquez S.L."/>
            <person name="Kruys A."/>
            <person name="Hutchinson M.I."/>
            <person name="Powell A.J."/>
            <person name="Barry K."/>
            <person name="Miller A.N."/>
            <person name="Grigoriev I.V."/>
            <person name="Debuchy R."/>
            <person name="Gladieux P."/>
            <person name="Thoren M.H."/>
            <person name="Johannesson H."/>
        </authorList>
    </citation>
    <scope>NUCLEOTIDE SEQUENCE</scope>
    <source>
        <strain evidence="3">PSN243</strain>
    </source>
</reference>
<feature type="transmembrane region" description="Helical" evidence="2">
    <location>
        <begin position="421"/>
        <end position="441"/>
    </location>
</feature>
<organism evidence="3 4">
    <name type="scientific">Podospora aff. communis PSN243</name>
    <dbReference type="NCBI Taxonomy" id="3040156"/>
    <lineage>
        <taxon>Eukaryota</taxon>
        <taxon>Fungi</taxon>
        <taxon>Dikarya</taxon>
        <taxon>Ascomycota</taxon>
        <taxon>Pezizomycotina</taxon>
        <taxon>Sordariomycetes</taxon>
        <taxon>Sordariomycetidae</taxon>
        <taxon>Sordariales</taxon>
        <taxon>Podosporaceae</taxon>
        <taxon>Podospora</taxon>
    </lineage>
</organism>
<dbReference type="Proteomes" id="UP001321760">
    <property type="component" value="Unassembled WGS sequence"/>
</dbReference>
<keyword evidence="4" id="KW-1185">Reference proteome</keyword>
<sequence>MSWSAISPASVYDALEQQSHFGGVSDDSKRVATFGTLDVWELTPSPPPSSENDKPSSWTRRACHPDDLQPGITRIILAPYPNAESAKILTALLTKLRIPTDFAAEHPHSVTHSIGSRETADGALTAWFHTLSKNIQKKGEQSNVVQNIVTRSRARGGKRDHSPPVPGTDETWARSGYCLSVLPGSRCPTLVCFGATRDVMERLAVFRGVCESGSRVEREVLAEPFALLDLVVEGSFAYVDERVWRMCDRVYPIEKKVLLDACQVPAAAASQRNSFALLHNCSKQITHLRETVEGFLLLINDLTEIVRTRNPAPHDFEGEIRKMLVDNLRHRRSLFNNLRLRLTSLQRRVDNSVGLEFNLVTLQDSATMRRDASSMKIIAAITMVFLPTTAVASIVGSQIFTAVFDEGSGSWDVQVSPLFKVLWAVAGPLTVLVIAMSAGWNNLMESRSRRRLCQDT</sequence>
<keyword evidence="2" id="KW-0812">Transmembrane</keyword>
<protein>
    <submittedName>
        <fullName evidence="3">Uncharacterized protein</fullName>
    </submittedName>
</protein>
<dbReference type="AlphaFoldDB" id="A0AAV9GEV6"/>
<feature type="region of interest" description="Disordered" evidence="1">
    <location>
        <begin position="41"/>
        <end position="61"/>
    </location>
</feature>
<name>A0AAV9GEV6_9PEZI</name>
<proteinExistence type="predicted"/>
<evidence type="ECO:0000256" key="2">
    <source>
        <dbReference type="SAM" id="Phobius"/>
    </source>
</evidence>
<dbReference type="Gene3D" id="1.20.58.340">
    <property type="entry name" value="Magnesium transport protein CorA, transmembrane region"/>
    <property type="match status" value="1"/>
</dbReference>
<evidence type="ECO:0000256" key="1">
    <source>
        <dbReference type="SAM" id="MobiDB-lite"/>
    </source>
</evidence>
<keyword evidence="2" id="KW-1133">Transmembrane helix</keyword>
<gene>
    <name evidence="3" type="ORF">QBC34DRAFT_382288</name>
</gene>
<feature type="transmembrane region" description="Helical" evidence="2">
    <location>
        <begin position="377"/>
        <end position="401"/>
    </location>
</feature>
<evidence type="ECO:0000313" key="4">
    <source>
        <dbReference type="Proteomes" id="UP001321760"/>
    </source>
</evidence>
<comment type="caution">
    <text evidence="3">The sequence shown here is derived from an EMBL/GenBank/DDBJ whole genome shotgun (WGS) entry which is preliminary data.</text>
</comment>
<dbReference type="EMBL" id="MU865950">
    <property type="protein sequence ID" value="KAK4447334.1"/>
    <property type="molecule type" value="Genomic_DNA"/>
</dbReference>
<reference evidence="3" key="1">
    <citation type="journal article" date="2023" name="Mol. Phylogenet. Evol.">
        <title>Genome-scale phylogeny and comparative genomics of the fungal order Sordariales.</title>
        <authorList>
            <person name="Hensen N."/>
            <person name="Bonometti L."/>
            <person name="Westerberg I."/>
            <person name="Brannstrom I.O."/>
            <person name="Guillou S."/>
            <person name="Cros-Aarteil S."/>
            <person name="Calhoun S."/>
            <person name="Haridas S."/>
            <person name="Kuo A."/>
            <person name="Mondo S."/>
            <person name="Pangilinan J."/>
            <person name="Riley R."/>
            <person name="LaButti K."/>
            <person name="Andreopoulos B."/>
            <person name="Lipzen A."/>
            <person name="Chen C."/>
            <person name="Yan M."/>
            <person name="Daum C."/>
            <person name="Ng V."/>
            <person name="Clum A."/>
            <person name="Steindorff A."/>
            <person name="Ohm R.A."/>
            <person name="Martin F."/>
            <person name="Silar P."/>
            <person name="Natvig D.O."/>
            <person name="Lalanne C."/>
            <person name="Gautier V."/>
            <person name="Ament-Velasquez S.L."/>
            <person name="Kruys A."/>
            <person name="Hutchinson M.I."/>
            <person name="Powell A.J."/>
            <person name="Barry K."/>
            <person name="Miller A.N."/>
            <person name="Grigoriev I.V."/>
            <person name="Debuchy R."/>
            <person name="Gladieux P."/>
            <person name="Hiltunen Thoren M."/>
            <person name="Johannesson H."/>
        </authorList>
    </citation>
    <scope>NUCLEOTIDE SEQUENCE</scope>
    <source>
        <strain evidence="3">PSN243</strain>
    </source>
</reference>
<keyword evidence="2" id="KW-0472">Membrane</keyword>
<accession>A0AAV9GEV6</accession>
<evidence type="ECO:0000313" key="3">
    <source>
        <dbReference type="EMBL" id="KAK4447334.1"/>
    </source>
</evidence>